<dbReference type="PANTHER" id="PTHR45527:SF1">
    <property type="entry name" value="FATTY ACID SYNTHASE"/>
    <property type="match status" value="1"/>
</dbReference>
<dbReference type="Gene3D" id="3.40.50.1820">
    <property type="entry name" value="alpha/beta hydrolase"/>
    <property type="match status" value="1"/>
</dbReference>
<gene>
    <name evidence="5" type="ORF">A33K_16864</name>
</gene>
<dbReference type="SUPFAM" id="SSF56801">
    <property type="entry name" value="Acetyl-CoA synthetase-like"/>
    <property type="match status" value="1"/>
</dbReference>
<dbReference type="InterPro" id="IPR036736">
    <property type="entry name" value="ACP-like_sf"/>
</dbReference>
<dbReference type="PROSITE" id="PS50075">
    <property type="entry name" value="CARRIER"/>
    <property type="match status" value="1"/>
</dbReference>
<dbReference type="Pfam" id="PF00550">
    <property type="entry name" value="PP-binding"/>
    <property type="match status" value="1"/>
</dbReference>
<evidence type="ECO:0000313" key="5">
    <source>
        <dbReference type="EMBL" id="EIP85774.1"/>
    </source>
</evidence>
<dbReference type="InterPro" id="IPR020845">
    <property type="entry name" value="AMP-binding_CS"/>
</dbReference>
<evidence type="ECO:0000313" key="6">
    <source>
        <dbReference type="Proteomes" id="UP000004682"/>
    </source>
</evidence>
<evidence type="ECO:0000256" key="2">
    <source>
        <dbReference type="ARBA" id="ARBA00022553"/>
    </source>
</evidence>
<keyword evidence="2" id="KW-0597">Phosphoprotein</keyword>
<dbReference type="InterPro" id="IPR020806">
    <property type="entry name" value="PKS_PP-bd"/>
</dbReference>
<dbReference type="PROSITE" id="PS00455">
    <property type="entry name" value="AMP_BINDING"/>
    <property type="match status" value="1"/>
</dbReference>
<dbReference type="InterPro" id="IPR000873">
    <property type="entry name" value="AMP-dep_synth/lig_dom"/>
</dbReference>
<dbReference type="Gene3D" id="1.10.1200.10">
    <property type="entry name" value="ACP-like"/>
    <property type="match status" value="1"/>
</dbReference>
<keyword evidence="6" id="KW-1185">Reference proteome</keyword>
<keyword evidence="3" id="KW-0479">Metal-binding</keyword>
<dbReference type="SMART" id="SM00824">
    <property type="entry name" value="PKS_TE"/>
    <property type="match status" value="1"/>
</dbReference>
<dbReference type="InterPro" id="IPR029058">
    <property type="entry name" value="AB_hydrolase_fold"/>
</dbReference>
<dbReference type="Gene3D" id="3.30.300.30">
    <property type="match status" value="1"/>
</dbReference>
<dbReference type="InterPro" id="IPR042099">
    <property type="entry name" value="ANL_N_sf"/>
</dbReference>
<evidence type="ECO:0000259" key="4">
    <source>
        <dbReference type="PROSITE" id="PS50075"/>
    </source>
</evidence>
<sequence>MTLAGQFDTDEIEFQDKTLDFFIRRVVECDSISQLFLQAVEQHSEAGYVIFDRELRARLIRYPMMLADARRVLAGLQSSGISREARVAIRLDEPREFFPVFWACLLGGYVPCPLPPLRGTDMDRAAYVAHVSALLDGPLFVTADKDSALLGDVRTTSVESLRAFPPSIAFQHASRDDLAMLMLTSGSTGKPKAVMLRHRNVLASMAGKIARQQLVPSDITLNWIACDHVASLLECHMLPLAVGAVQLHVPTDAIIGSPLNFIKLLGRYRVGMTFTPNFLLGLINQALARSAELEPLDLSHLKIIVSGGEAVVNATALHFLDRLARFGLRRNVLAPAFGMTETCAGSVYARDYPASGIDKEFAPLGMGIDGLTMRIVDAEGRVVPDGEPGELQLRGPMIFSGYLKNDDANAEAFTLDGWFRTGDSGRLDDGVLTLVGRTKESVIVHGVNYHVHEIETVLEQVDGIAESYVAAVPIRLPRQDSEHLAIFFHPTFPVDDADALYRTLTEIRERVVLHWGFRPSMILPLDVTDMPKTSLGKLQRMKLRKRFESGMFTAPLVRVNAALAHRLGARTPLEGDAEYMLADIYAEIFGLDASMLGAAMNFFELGGTSLDIIRFKDKVQRRFGLDTLPTVTLMHHPTIREFAAFLAHRHAREDATYTPLVPFHRSGRRTPLFCVHPGLGDVLVFANLAKHFIGERPFYALRARGFNPGERRFNSFDEMVETYLLAMRDVQPCGPYAIAGYSYGAAVAFEIARRLEARGERMAFVGIIDFPPDMLARMPQMDDADALLNLAFFLSLVDRYQMVEWAPSLRAMSRRERAEWLLSTVPARKRIELDLNANRMLAWADLSRGLIDIGRAYRPAGRVRTVQVFHATPLPWMTENGIDRHAWRHRELEAWHDCVSECATFVDVPGEHHTIIAPPHLDTFQARFKAALNASERYA</sequence>
<keyword evidence="1" id="KW-0596">Phosphopantetheine</keyword>
<dbReference type="Pfam" id="PF00501">
    <property type="entry name" value="AMP-binding"/>
    <property type="match status" value="1"/>
</dbReference>
<dbReference type="SUPFAM" id="SSF47336">
    <property type="entry name" value="ACP-like"/>
    <property type="match status" value="1"/>
</dbReference>
<protein>
    <submittedName>
        <fullName evidence="5">Non-ribosomal peptide synthase</fullName>
    </submittedName>
</protein>
<accession>A0ABN0G0P8</accession>
<dbReference type="InterPro" id="IPR020802">
    <property type="entry name" value="TesA-like"/>
</dbReference>
<evidence type="ECO:0000256" key="1">
    <source>
        <dbReference type="ARBA" id="ARBA00022450"/>
    </source>
</evidence>
<dbReference type="PANTHER" id="PTHR45527">
    <property type="entry name" value="NONRIBOSOMAL PEPTIDE SYNTHETASE"/>
    <property type="match status" value="1"/>
</dbReference>
<dbReference type="InterPro" id="IPR001031">
    <property type="entry name" value="Thioesterase"/>
</dbReference>
<dbReference type="InterPro" id="IPR009081">
    <property type="entry name" value="PP-bd_ACP"/>
</dbReference>
<reference evidence="6" key="1">
    <citation type="journal article" date="2012" name="J. Bacteriol.">
        <title>Revised Genome Sequence of Burkholderia thailandensis MSMB43 with Improved Annotation.</title>
        <authorList>
            <person name="Zhuo Y."/>
            <person name="Liu L."/>
            <person name="Wang Q."/>
            <person name="Liu X."/>
            <person name="Ren B."/>
            <person name="Liu M."/>
            <person name="Ni P."/>
            <person name="Cheng Y.Q."/>
            <person name="Zhang L."/>
        </authorList>
    </citation>
    <scope>NUCLEOTIDE SEQUENCE [LARGE SCALE GENOMIC DNA]</scope>
    <source>
        <strain evidence="6">MSMB43</strain>
    </source>
</reference>
<dbReference type="InterPro" id="IPR045851">
    <property type="entry name" value="AMP-bd_C_sf"/>
</dbReference>
<dbReference type="SUPFAM" id="SSF53474">
    <property type="entry name" value="alpha/beta-Hydrolases"/>
    <property type="match status" value="1"/>
</dbReference>
<dbReference type="EMBL" id="JH692065">
    <property type="protein sequence ID" value="EIP85774.1"/>
    <property type="molecule type" value="Genomic_DNA"/>
</dbReference>
<name>A0ABN0G0P8_9BURK</name>
<dbReference type="Pfam" id="PF00975">
    <property type="entry name" value="Thioesterase"/>
    <property type="match status" value="1"/>
</dbReference>
<proteinExistence type="predicted"/>
<organism evidence="5 6">
    <name type="scientific">Burkholderia humptydooensis MSMB43</name>
    <dbReference type="NCBI Taxonomy" id="441157"/>
    <lineage>
        <taxon>Bacteria</taxon>
        <taxon>Pseudomonadati</taxon>
        <taxon>Pseudomonadota</taxon>
        <taxon>Betaproteobacteria</taxon>
        <taxon>Burkholderiales</taxon>
        <taxon>Burkholderiaceae</taxon>
        <taxon>Burkholderia</taxon>
        <taxon>pseudomallei group</taxon>
    </lineage>
</organism>
<dbReference type="Proteomes" id="UP000004682">
    <property type="component" value="Unassembled WGS sequence"/>
</dbReference>
<evidence type="ECO:0000256" key="3">
    <source>
        <dbReference type="ARBA" id="ARBA00022723"/>
    </source>
</evidence>
<dbReference type="Gene3D" id="3.40.50.12780">
    <property type="entry name" value="N-terminal domain of ligase-like"/>
    <property type="match status" value="1"/>
</dbReference>
<dbReference type="SMART" id="SM00823">
    <property type="entry name" value="PKS_PP"/>
    <property type="match status" value="1"/>
</dbReference>
<feature type="domain" description="Carrier" evidence="4">
    <location>
        <begin position="572"/>
        <end position="650"/>
    </location>
</feature>